<evidence type="ECO:0000313" key="2">
    <source>
        <dbReference type="EMBL" id="QDT54360.1"/>
    </source>
</evidence>
<dbReference type="KEGG" id="ccos:Pan44_23930"/>
<reference evidence="2 3" key="1">
    <citation type="submission" date="2019-02" db="EMBL/GenBank/DDBJ databases">
        <title>Deep-cultivation of Planctomycetes and their phenomic and genomic characterization uncovers novel biology.</title>
        <authorList>
            <person name="Wiegand S."/>
            <person name="Jogler M."/>
            <person name="Boedeker C."/>
            <person name="Pinto D."/>
            <person name="Vollmers J."/>
            <person name="Rivas-Marin E."/>
            <person name="Kohn T."/>
            <person name="Peeters S.H."/>
            <person name="Heuer A."/>
            <person name="Rast P."/>
            <person name="Oberbeckmann S."/>
            <person name="Bunk B."/>
            <person name="Jeske O."/>
            <person name="Meyerdierks A."/>
            <person name="Storesund J.E."/>
            <person name="Kallscheuer N."/>
            <person name="Luecker S."/>
            <person name="Lage O.M."/>
            <person name="Pohl T."/>
            <person name="Merkel B.J."/>
            <person name="Hornburger P."/>
            <person name="Mueller R.-W."/>
            <person name="Bruemmer F."/>
            <person name="Labrenz M."/>
            <person name="Spormann A.M."/>
            <person name="Op den Camp H."/>
            <person name="Overmann J."/>
            <person name="Amann R."/>
            <person name="Jetten M.S.M."/>
            <person name="Mascher T."/>
            <person name="Medema M.H."/>
            <person name="Devos D.P."/>
            <person name="Kaster A.-K."/>
            <person name="Ovreas L."/>
            <person name="Rohde M."/>
            <person name="Galperin M.Y."/>
            <person name="Jogler C."/>
        </authorList>
    </citation>
    <scope>NUCLEOTIDE SEQUENCE [LARGE SCALE GENOMIC DNA]</scope>
    <source>
        <strain evidence="2 3">Pan44</strain>
    </source>
</reference>
<accession>A0A517SE05</accession>
<gene>
    <name evidence="2" type="ORF">Pan44_23930</name>
</gene>
<name>A0A517SE05_9PLAN</name>
<organism evidence="2 3">
    <name type="scientific">Caulifigura coniformis</name>
    <dbReference type="NCBI Taxonomy" id="2527983"/>
    <lineage>
        <taxon>Bacteria</taxon>
        <taxon>Pseudomonadati</taxon>
        <taxon>Planctomycetota</taxon>
        <taxon>Planctomycetia</taxon>
        <taxon>Planctomycetales</taxon>
        <taxon>Planctomycetaceae</taxon>
        <taxon>Caulifigura</taxon>
    </lineage>
</organism>
<dbReference type="InterPro" id="IPR001509">
    <property type="entry name" value="Epimerase_deHydtase"/>
</dbReference>
<dbReference type="InterPro" id="IPR036291">
    <property type="entry name" value="NAD(P)-bd_dom_sf"/>
</dbReference>
<proteinExistence type="predicted"/>
<dbReference type="Gene3D" id="3.40.50.720">
    <property type="entry name" value="NAD(P)-binding Rossmann-like Domain"/>
    <property type="match status" value="1"/>
</dbReference>
<feature type="domain" description="NAD-dependent epimerase/dehydratase" evidence="1">
    <location>
        <begin position="34"/>
        <end position="200"/>
    </location>
</feature>
<dbReference type="EMBL" id="CP036271">
    <property type="protein sequence ID" value="QDT54360.1"/>
    <property type="molecule type" value="Genomic_DNA"/>
</dbReference>
<protein>
    <recommendedName>
        <fullName evidence="1">NAD-dependent epimerase/dehydratase domain-containing protein</fullName>
    </recommendedName>
</protein>
<dbReference type="InParanoid" id="A0A517SE05"/>
<keyword evidence="3" id="KW-1185">Reference proteome</keyword>
<evidence type="ECO:0000259" key="1">
    <source>
        <dbReference type="Pfam" id="PF01370"/>
    </source>
</evidence>
<dbReference type="SUPFAM" id="SSF51735">
    <property type="entry name" value="NAD(P)-binding Rossmann-fold domains"/>
    <property type="match status" value="1"/>
</dbReference>
<evidence type="ECO:0000313" key="3">
    <source>
        <dbReference type="Proteomes" id="UP000315700"/>
    </source>
</evidence>
<dbReference type="Proteomes" id="UP000315700">
    <property type="component" value="Chromosome"/>
</dbReference>
<dbReference type="RefSeq" id="WP_145030223.1">
    <property type="nucleotide sequence ID" value="NZ_CP036271.1"/>
</dbReference>
<dbReference type="Pfam" id="PF01370">
    <property type="entry name" value="Epimerase"/>
    <property type="match status" value="1"/>
</dbReference>
<dbReference type="AlphaFoldDB" id="A0A517SE05"/>
<sequence length="342" mass="37298">MSSVPTNTQDLDDRLSEPTRGVLESLKRSEGDFLVLGAGGKMGLHLAAMLRRGLDIVGPQRRVIAASRFSSESQRQEFASRKIETQRCDVLDPKQLAELPSVPNVFVMIGTKFGTSGQEGKTWATNCFLPGLVCQRFAGSRLAAFSTGNVYGLSEVASGGSLETDRLNPVGEYAMTALGRERMYEYFSRELSIPVTLIRLNYSCELRYGVLVDIAEQVLAGEPIDVSMGSFNVIWQRDACAMSIQSLELASSPARALNLTGPETLSVREVAKAFGERIKKKVFFTGQESQTALLNNAAQCFERYGRPGVTAEQMIDQISEWLLAGGGTLGKPTHFSSRSGDF</sequence>
<dbReference type="OrthoDB" id="9785845at2"/>